<organism evidence="1 2">
    <name type="scientific">Helianthus annuus</name>
    <name type="common">Common sunflower</name>
    <dbReference type="NCBI Taxonomy" id="4232"/>
    <lineage>
        <taxon>Eukaryota</taxon>
        <taxon>Viridiplantae</taxon>
        <taxon>Streptophyta</taxon>
        <taxon>Embryophyta</taxon>
        <taxon>Tracheophyta</taxon>
        <taxon>Spermatophyta</taxon>
        <taxon>Magnoliopsida</taxon>
        <taxon>eudicotyledons</taxon>
        <taxon>Gunneridae</taxon>
        <taxon>Pentapetalae</taxon>
        <taxon>asterids</taxon>
        <taxon>campanulids</taxon>
        <taxon>Asterales</taxon>
        <taxon>Asteraceae</taxon>
        <taxon>Asteroideae</taxon>
        <taxon>Heliantheae alliance</taxon>
        <taxon>Heliantheae</taxon>
        <taxon>Helianthus</taxon>
    </lineage>
</organism>
<dbReference type="EMBL" id="CM007903">
    <property type="protein sequence ID" value="OTF98175.1"/>
    <property type="molecule type" value="Genomic_DNA"/>
</dbReference>
<reference evidence="2" key="1">
    <citation type="journal article" date="2017" name="Nature">
        <title>The sunflower genome provides insights into oil metabolism, flowering and Asterid evolution.</title>
        <authorList>
            <person name="Badouin H."/>
            <person name="Gouzy J."/>
            <person name="Grassa C.J."/>
            <person name="Murat F."/>
            <person name="Staton S.E."/>
            <person name="Cottret L."/>
            <person name="Lelandais-Briere C."/>
            <person name="Owens G.L."/>
            <person name="Carrere S."/>
            <person name="Mayjonade B."/>
            <person name="Legrand L."/>
            <person name="Gill N."/>
            <person name="Kane N.C."/>
            <person name="Bowers J.E."/>
            <person name="Hubner S."/>
            <person name="Bellec A."/>
            <person name="Berard A."/>
            <person name="Berges H."/>
            <person name="Blanchet N."/>
            <person name="Boniface M.C."/>
            <person name="Brunel D."/>
            <person name="Catrice O."/>
            <person name="Chaidir N."/>
            <person name="Claudel C."/>
            <person name="Donnadieu C."/>
            <person name="Faraut T."/>
            <person name="Fievet G."/>
            <person name="Helmstetter N."/>
            <person name="King M."/>
            <person name="Knapp S.J."/>
            <person name="Lai Z."/>
            <person name="Le Paslier M.C."/>
            <person name="Lippi Y."/>
            <person name="Lorenzon L."/>
            <person name="Mandel J.R."/>
            <person name="Marage G."/>
            <person name="Marchand G."/>
            <person name="Marquand E."/>
            <person name="Bret-Mestries E."/>
            <person name="Morien E."/>
            <person name="Nambeesan S."/>
            <person name="Nguyen T."/>
            <person name="Pegot-Espagnet P."/>
            <person name="Pouilly N."/>
            <person name="Raftis F."/>
            <person name="Sallet E."/>
            <person name="Schiex T."/>
            <person name="Thomas J."/>
            <person name="Vandecasteele C."/>
            <person name="Vares D."/>
            <person name="Vear F."/>
            <person name="Vautrin S."/>
            <person name="Crespi M."/>
            <person name="Mangin B."/>
            <person name="Burke J.M."/>
            <person name="Salse J."/>
            <person name="Munos S."/>
            <person name="Vincourt P."/>
            <person name="Rieseberg L.H."/>
            <person name="Langlade N.B."/>
        </authorList>
    </citation>
    <scope>NUCLEOTIDE SEQUENCE [LARGE SCALE GENOMIC DNA]</scope>
    <source>
        <strain evidence="2">cv. SF193</strain>
    </source>
</reference>
<name>A0A251SIR8_HELAN</name>
<evidence type="ECO:0000313" key="2">
    <source>
        <dbReference type="Proteomes" id="UP000215914"/>
    </source>
</evidence>
<sequence>MTNINLPAVMKKTGDPHLRSFRPSKPPIIDDMRQYAVILISFHVIGTTLCQFWF</sequence>
<dbReference type="AlphaFoldDB" id="A0A251SIR8"/>
<protein>
    <submittedName>
        <fullName evidence="1">Uncharacterized protein</fullName>
    </submittedName>
</protein>
<evidence type="ECO:0000313" key="1">
    <source>
        <dbReference type="EMBL" id="OTF98175.1"/>
    </source>
</evidence>
<proteinExistence type="predicted"/>
<dbReference type="Proteomes" id="UP000215914">
    <property type="component" value="Chromosome 14"/>
</dbReference>
<keyword evidence="2" id="KW-1185">Reference proteome</keyword>
<dbReference type="InParanoid" id="A0A251SIR8"/>
<accession>A0A251SIR8</accession>
<gene>
    <name evidence="1" type="ORF">HannXRQ_Chr14g0442751</name>
</gene>